<dbReference type="InterPro" id="IPR036249">
    <property type="entry name" value="Thioredoxin-like_sf"/>
</dbReference>
<dbReference type="SUPFAM" id="SSF52833">
    <property type="entry name" value="Thioredoxin-like"/>
    <property type="match status" value="1"/>
</dbReference>
<dbReference type="Gene3D" id="3.40.30.10">
    <property type="entry name" value="Glutaredoxin"/>
    <property type="match status" value="1"/>
</dbReference>
<gene>
    <name evidence="2" type="ORF">PHYBLDRAFT_171450</name>
</gene>
<name>A0A167LLH0_PHYB8</name>
<dbReference type="GO" id="GO:0016209">
    <property type="term" value="F:antioxidant activity"/>
    <property type="evidence" value="ECO:0007669"/>
    <property type="project" value="InterPro"/>
</dbReference>
<dbReference type="GeneID" id="28997509"/>
<evidence type="ECO:0000313" key="3">
    <source>
        <dbReference type="Proteomes" id="UP000077315"/>
    </source>
</evidence>
<dbReference type="AlphaFoldDB" id="A0A167LLH0"/>
<sequence>MSRPIIKILNKGIVFEHSKRLRTSSDDDTEEESLSPSISERFKRPCTEIYPQAPNFSCEAYYNNTIIPFQLSMPLKFSRGVVLFFYERDFMEQASVDINQIENNLAYFSSVQVLPIAVSVDTINNHKAFLDRPDVYGIIDPISFPLCKSAFIIDKEGFVMYKFKPRYVDKPVPYPMNLIFSKASLYINIITIIVSWLVEVSPLTLPHPVN</sequence>
<dbReference type="GO" id="GO:0016491">
    <property type="term" value="F:oxidoreductase activity"/>
    <property type="evidence" value="ECO:0007669"/>
    <property type="project" value="InterPro"/>
</dbReference>
<accession>A0A167LLH0</accession>
<dbReference type="OrthoDB" id="2259904at2759"/>
<organism evidence="2 3">
    <name type="scientific">Phycomyces blakesleeanus (strain ATCC 8743b / DSM 1359 / FGSC 10004 / NBRC 33097 / NRRL 1555)</name>
    <dbReference type="NCBI Taxonomy" id="763407"/>
    <lineage>
        <taxon>Eukaryota</taxon>
        <taxon>Fungi</taxon>
        <taxon>Fungi incertae sedis</taxon>
        <taxon>Mucoromycota</taxon>
        <taxon>Mucoromycotina</taxon>
        <taxon>Mucoromycetes</taxon>
        <taxon>Mucorales</taxon>
        <taxon>Phycomycetaceae</taxon>
        <taxon>Phycomyces</taxon>
    </lineage>
</organism>
<dbReference type="EMBL" id="KV440988">
    <property type="protein sequence ID" value="OAD70706.1"/>
    <property type="molecule type" value="Genomic_DNA"/>
</dbReference>
<dbReference type="Pfam" id="PF00578">
    <property type="entry name" value="AhpC-TSA"/>
    <property type="match status" value="1"/>
</dbReference>
<dbReference type="InParanoid" id="A0A167LLH0"/>
<dbReference type="VEuPathDB" id="FungiDB:PHYBLDRAFT_171450"/>
<feature type="domain" description="Alkyl hydroperoxide reductase subunit C/ Thiol specific antioxidant" evidence="1">
    <location>
        <begin position="52"/>
        <end position="180"/>
    </location>
</feature>
<protein>
    <recommendedName>
        <fullName evidence="1">Alkyl hydroperoxide reductase subunit C/ Thiol specific antioxidant domain-containing protein</fullName>
    </recommendedName>
</protein>
<dbReference type="InterPro" id="IPR000866">
    <property type="entry name" value="AhpC/TSA"/>
</dbReference>
<proteinExistence type="predicted"/>
<keyword evidence="3" id="KW-1185">Reference proteome</keyword>
<evidence type="ECO:0000313" key="2">
    <source>
        <dbReference type="EMBL" id="OAD70706.1"/>
    </source>
</evidence>
<dbReference type="STRING" id="763407.A0A167LLH0"/>
<evidence type="ECO:0000259" key="1">
    <source>
        <dbReference type="Pfam" id="PF00578"/>
    </source>
</evidence>
<reference evidence="3" key="1">
    <citation type="submission" date="2015-06" db="EMBL/GenBank/DDBJ databases">
        <title>Expansion of signal transduction pathways in fungi by whole-genome duplication.</title>
        <authorList>
            <consortium name="DOE Joint Genome Institute"/>
            <person name="Corrochano L.M."/>
            <person name="Kuo A."/>
            <person name="Marcet-Houben M."/>
            <person name="Polaino S."/>
            <person name="Salamov A."/>
            <person name="Villalobos J.M."/>
            <person name="Alvarez M.I."/>
            <person name="Avalos J."/>
            <person name="Benito E.P."/>
            <person name="Benoit I."/>
            <person name="Burger G."/>
            <person name="Camino L.P."/>
            <person name="Canovas D."/>
            <person name="Cerda-Olmedo E."/>
            <person name="Cheng J.-F."/>
            <person name="Dominguez A."/>
            <person name="Elias M."/>
            <person name="Eslava A.P."/>
            <person name="Glaser F."/>
            <person name="Grimwood J."/>
            <person name="Gutierrez G."/>
            <person name="Heitman J."/>
            <person name="Henrissat B."/>
            <person name="Iturriaga E.A."/>
            <person name="Lang B.F."/>
            <person name="Lavin J.L."/>
            <person name="Lee S."/>
            <person name="Li W."/>
            <person name="Lindquist E."/>
            <person name="Lopez-Garcia S."/>
            <person name="Luque E.M."/>
            <person name="Marcos A.T."/>
            <person name="Martin J."/>
            <person name="McCluskey K."/>
            <person name="Medina H.R."/>
            <person name="Miralles-Duran A."/>
            <person name="Miyazaki A."/>
            <person name="Munoz-Torres E."/>
            <person name="Oguiza J.A."/>
            <person name="Ohm R."/>
            <person name="Olmedo M."/>
            <person name="Orejas M."/>
            <person name="Ortiz-Castellanos L."/>
            <person name="Pisabarro A.G."/>
            <person name="Rodriguez-Romero J."/>
            <person name="Ruiz-Herrera J."/>
            <person name="Ruiz-Vazquez R."/>
            <person name="Sanz C."/>
            <person name="Schackwitz W."/>
            <person name="Schmutz J."/>
            <person name="Shahriari M."/>
            <person name="Shelest E."/>
            <person name="Silva-Franco F."/>
            <person name="Soanes D."/>
            <person name="Syed K."/>
            <person name="Tagua V.G."/>
            <person name="Talbot N.J."/>
            <person name="Thon M."/>
            <person name="De vries R.P."/>
            <person name="Wiebenga A."/>
            <person name="Yadav J.S."/>
            <person name="Braun E.L."/>
            <person name="Baker S."/>
            <person name="Garre V."/>
            <person name="Horwitz B."/>
            <person name="Torres-Martinez S."/>
            <person name="Idnurm A."/>
            <person name="Herrera-Estrella A."/>
            <person name="Gabaldon T."/>
            <person name="Grigoriev I.V."/>
        </authorList>
    </citation>
    <scope>NUCLEOTIDE SEQUENCE [LARGE SCALE GENOMIC DNA]</scope>
    <source>
        <strain evidence="3">NRRL 1555(-)</strain>
    </source>
</reference>
<dbReference type="RefSeq" id="XP_018288746.1">
    <property type="nucleotide sequence ID" value="XM_018436603.1"/>
</dbReference>
<dbReference type="Proteomes" id="UP000077315">
    <property type="component" value="Unassembled WGS sequence"/>
</dbReference>